<dbReference type="Pfam" id="PF02538">
    <property type="entry name" value="Hydantoinase_B"/>
    <property type="match status" value="1"/>
</dbReference>
<dbReference type="PANTHER" id="PTHR11365:SF23">
    <property type="entry name" value="HYPOTHETICAL 5-OXOPROLINASE (EUROFUNG)-RELATED"/>
    <property type="match status" value="1"/>
</dbReference>
<evidence type="ECO:0000313" key="2">
    <source>
        <dbReference type="EMBL" id="MDW5593076.1"/>
    </source>
</evidence>
<organism evidence="2 3">
    <name type="scientific">Conexibacter stalactiti</name>
    <dbReference type="NCBI Taxonomy" id="1940611"/>
    <lineage>
        <taxon>Bacteria</taxon>
        <taxon>Bacillati</taxon>
        <taxon>Actinomycetota</taxon>
        <taxon>Thermoleophilia</taxon>
        <taxon>Solirubrobacterales</taxon>
        <taxon>Conexibacteraceae</taxon>
        <taxon>Conexibacter</taxon>
    </lineage>
</organism>
<gene>
    <name evidence="2" type="ORF">R7226_01915</name>
</gene>
<dbReference type="PANTHER" id="PTHR11365">
    <property type="entry name" value="5-OXOPROLINASE RELATED"/>
    <property type="match status" value="1"/>
</dbReference>
<comment type="caution">
    <text evidence="2">The sequence shown here is derived from an EMBL/GenBank/DDBJ whole genome shotgun (WGS) entry which is preliminary data.</text>
</comment>
<dbReference type="EMBL" id="JAWSTH010000002">
    <property type="protein sequence ID" value="MDW5593076.1"/>
    <property type="molecule type" value="Genomic_DNA"/>
</dbReference>
<keyword evidence="3" id="KW-1185">Reference proteome</keyword>
<proteinExistence type="predicted"/>
<evidence type="ECO:0000313" key="3">
    <source>
        <dbReference type="Proteomes" id="UP001284601"/>
    </source>
</evidence>
<dbReference type="Proteomes" id="UP001284601">
    <property type="component" value="Unassembled WGS sequence"/>
</dbReference>
<dbReference type="RefSeq" id="WP_318595339.1">
    <property type="nucleotide sequence ID" value="NZ_JAWSTH010000002.1"/>
</dbReference>
<accession>A0ABU4HID5</accession>
<dbReference type="InterPro" id="IPR003692">
    <property type="entry name" value="Hydantoinase_B"/>
</dbReference>
<dbReference type="InterPro" id="IPR045079">
    <property type="entry name" value="Oxoprolinase-like"/>
</dbReference>
<sequence length="617" mass="66292">MGSEVDPITLSVIMSRFNAIVTEMTRVVEKSAWTTILALAHDYSCAIYDAVPRQVSMHEALPIMTSAMHFVVGEIADAFEGDVHDGDVFLCNDPYSGNTHVGDYVTAAPVFADGKLVFWSVTSAHQMDTGAFVPSSVAPSALNVYQEGITIPPTRLVERGTMRDDLLRLLLSNLRYAELIEGDLRALTGSIEKGRQRLRELCDEYGTEVVLAYVEEMISYSSRRAAQEFLSMPDGRYTAEGWVDSDGLDAEHIPVKVAVTIDGDRAHVDYTGSGPQARGGTNGSFATSQAAARVPFLHYIASDIPHNHGVLSHIDVFAPEGTICNARFPASTSVGTTVPSDLMQEVVSRALVAAMPDRVPAGGVRCGWNQTISGKGADGASEWGFMLFNGTGGGPAAKGADGWPHWVTASAAAGEKILPIEQLELLFPVRIERCEIEPESMGFGQWLGGPGIRCVVRPLVDERMYVVSHGDGAANPPHGAMGGTPGCGGGQYVHDLPTGARRFISVNGVFTVDCRSELYVGVSTGGGGWGQPYERAADQVRRDVRDGVVSRHAAAEVFGVILTDDEDPVVDIEATTVKRDELRRTPGPVVSPTHANASTWLGENMREGDEYFLNPRL</sequence>
<protein>
    <submittedName>
        <fullName evidence="2">Hydantoinase B/oxoprolinase family protein</fullName>
    </submittedName>
</protein>
<feature type="domain" description="Hydantoinase B/oxoprolinase" evidence="1">
    <location>
        <begin position="6"/>
        <end position="532"/>
    </location>
</feature>
<reference evidence="3" key="1">
    <citation type="submission" date="2023-07" db="EMBL/GenBank/DDBJ databases">
        <title>Conexibacter stalactiti sp. nov., isolated from stalactites in a lava cave and emended description of the genus Conexibacter.</title>
        <authorList>
            <person name="Lee S.D."/>
        </authorList>
    </citation>
    <scope>NUCLEOTIDE SEQUENCE [LARGE SCALE GENOMIC DNA]</scope>
    <source>
        <strain evidence="3">KCTC 39840</strain>
    </source>
</reference>
<evidence type="ECO:0000259" key="1">
    <source>
        <dbReference type="Pfam" id="PF02538"/>
    </source>
</evidence>
<name>A0ABU4HID5_9ACTN</name>